<dbReference type="PANTHER" id="PTHR30273:SF2">
    <property type="entry name" value="PROTEIN FECR"/>
    <property type="match status" value="1"/>
</dbReference>
<dbReference type="Proteomes" id="UP000295292">
    <property type="component" value="Unassembled WGS sequence"/>
</dbReference>
<dbReference type="RefSeq" id="WP_133586091.1">
    <property type="nucleotide sequence ID" value="NZ_SNYV01000017.1"/>
</dbReference>
<reference evidence="4 5" key="1">
    <citation type="submission" date="2019-03" db="EMBL/GenBank/DDBJ databases">
        <title>Genomic Encyclopedia of Archaeal and Bacterial Type Strains, Phase II (KMG-II): from individual species to whole genera.</title>
        <authorList>
            <person name="Goeker M."/>
        </authorList>
    </citation>
    <scope>NUCLEOTIDE SEQUENCE [LARGE SCALE GENOMIC DNA]</scope>
    <source>
        <strain evidence="4 5">DSM 28353</strain>
    </source>
</reference>
<dbReference type="EMBL" id="SNYV01000017">
    <property type="protein sequence ID" value="TDQ75324.1"/>
    <property type="molecule type" value="Genomic_DNA"/>
</dbReference>
<dbReference type="InterPro" id="IPR012373">
    <property type="entry name" value="Ferrdict_sens_TM"/>
</dbReference>
<comment type="caution">
    <text evidence="4">The sequence shown here is derived from an EMBL/GenBank/DDBJ whole genome shotgun (WGS) entry which is preliminary data.</text>
</comment>
<organism evidence="4 5">
    <name type="scientific">Sphingobacterium yanglingense</name>
    <dbReference type="NCBI Taxonomy" id="1437280"/>
    <lineage>
        <taxon>Bacteria</taxon>
        <taxon>Pseudomonadati</taxon>
        <taxon>Bacteroidota</taxon>
        <taxon>Sphingobacteriia</taxon>
        <taxon>Sphingobacteriales</taxon>
        <taxon>Sphingobacteriaceae</taxon>
        <taxon>Sphingobacterium</taxon>
    </lineage>
</organism>
<dbReference type="OrthoDB" id="1097132at2"/>
<keyword evidence="1" id="KW-1133">Transmembrane helix</keyword>
<dbReference type="Gene3D" id="3.55.50.30">
    <property type="match status" value="1"/>
</dbReference>
<dbReference type="PANTHER" id="PTHR30273">
    <property type="entry name" value="PERIPLASMIC SIGNAL SENSOR AND SIGMA FACTOR ACTIVATOR FECR-RELATED"/>
    <property type="match status" value="1"/>
</dbReference>
<feature type="transmembrane region" description="Helical" evidence="1">
    <location>
        <begin position="85"/>
        <end position="107"/>
    </location>
</feature>
<evidence type="ECO:0000313" key="4">
    <source>
        <dbReference type="EMBL" id="TDQ75324.1"/>
    </source>
</evidence>
<protein>
    <submittedName>
        <fullName evidence="4">FecR family protein</fullName>
    </submittedName>
</protein>
<keyword evidence="1" id="KW-0472">Membrane</keyword>
<keyword evidence="1" id="KW-0812">Transmembrane</keyword>
<feature type="domain" description="Protein FecR C-terminal" evidence="3">
    <location>
        <begin position="314"/>
        <end position="382"/>
    </location>
</feature>
<sequence>MERLDYILEKYLNGSCNEQEFHELWQILSENPDLINQDLHNRLQNTFVQTTPLTNNALIEGIVKRNRICLEKVVPIPRQKSKTYLLYNFKLVGAAAICLIFSFIYYLSVHKVQHEESLNETGSILQYIPATQQATLTLNDGRFIRLDSGTTSQISLQGDALLINGEETLQGSVLNKEVTISTPRGAYFIVTLPDGSKVHLHAASKISFSSSFQSARAVQLWGEAYFDVTHDPSRKFTVKTEKQSVEVLGTRFNIGAYSNEPTQTTLVEGSVKVLTPNHKSIILKPGEQAVNRNENLTIRNVDSEDYTSWTQGELRFVKEPINILLEKISRWYNIDVQIDENVPTSVTFSGQLFKETPLKDFLYSLQESSKISFELKENKLIVKTKT</sequence>
<evidence type="ECO:0000259" key="3">
    <source>
        <dbReference type="Pfam" id="PF16344"/>
    </source>
</evidence>
<dbReference type="InterPro" id="IPR006860">
    <property type="entry name" value="FecR"/>
</dbReference>
<evidence type="ECO:0000313" key="5">
    <source>
        <dbReference type="Proteomes" id="UP000295292"/>
    </source>
</evidence>
<dbReference type="Gene3D" id="2.60.120.1440">
    <property type="match status" value="1"/>
</dbReference>
<proteinExistence type="predicted"/>
<keyword evidence="5" id="KW-1185">Reference proteome</keyword>
<dbReference type="GO" id="GO:0016989">
    <property type="term" value="F:sigma factor antagonist activity"/>
    <property type="evidence" value="ECO:0007669"/>
    <property type="project" value="TreeGrafter"/>
</dbReference>
<gene>
    <name evidence="4" type="ORF">CLV99_3924</name>
</gene>
<dbReference type="Pfam" id="PF16344">
    <property type="entry name" value="FecR_C"/>
    <property type="match status" value="1"/>
</dbReference>
<feature type="domain" description="FecR protein" evidence="2">
    <location>
        <begin position="179"/>
        <end position="272"/>
    </location>
</feature>
<evidence type="ECO:0000256" key="1">
    <source>
        <dbReference type="SAM" id="Phobius"/>
    </source>
</evidence>
<dbReference type="PIRSF" id="PIRSF018266">
    <property type="entry name" value="FecR"/>
    <property type="match status" value="1"/>
</dbReference>
<dbReference type="AlphaFoldDB" id="A0A4R6WC44"/>
<dbReference type="InterPro" id="IPR032508">
    <property type="entry name" value="FecR_C"/>
</dbReference>
<name>A0A4R6WC44_9SPHI</name>
<evidence type="ECO:0000259" key="2">
    <source>
        <dbReference type="Pfam" id="PF04773"/>
    </source>
</evidence>
<dbReference type="Pfam" id="PF04773">
    <property type="entry name" value="FecR"/>
    <property type="match status" value="1"/>
</dbReference>
<accession>A0A4R6WC44</accession>